<evidence type="ECO:0000313" key="2">
    <source>
        <dbReference type="EMBL" id="QJD85000.1"/>
    </source>
</evidence>
<feature type="signal peptide" evidence="1">
    <location>
        <begin position="1"/>
        <end position="32"/>
    </location>
</feature>
<dbReference type="InterPro" id="IPR017868">
    <property type="entry name" value="Filamin/ABP280_repeat-like"/>
</dbReference>
<dbReference type="RefSeq" id="WP_169281276.1">
    <property type="nucleotide sequence ID" value="NZ_CP051680.1"/>
</dbReference>
<protein>
    <submittedName>
        <fullName evidence="2">Copper resistance protein NlpE</fullName>
    </submittedName>
</protein>
<dbReference type="Proteomes" id="UP000502248">
    <property type="component" value="Chromosome"/>
</dbReference>
<dbReference type="EMBL" id="CP051680">
    <property type="protein sequence ID" value="QJD85000.1"/>
    <property type="molecule type" value="Genomic_DNA"/>
</dbReference>
<gene>
    <name evidence="2" type="ORF">HH215_18635</name>
</gene>
<dbReference type="AlphaFoldDB" id="A0A7Z2VL71"/>
<keyword evidence="1" id="KW-0732">Signal</keyword>
<evidence type="ECO:0000313" key="3">
    <source>
        <dbReference type="Proteomes" id="UP000502248"/>
    </source>
</evidence>
<name>A0A7Z2VL71_9BACL</name>
<sequence length="323" mass="35416">MSYMRGFMKKMKSNLYVVFLSVALIMMLAACGDGNSNSQNQSDENVTDQTQNEAEIEATSGSDALQAGQTMPVETPSSQVALTQSSSEELLAGEWYGGLEKNEFRADGTGVIEHLGDLYDFTWSIDGNTLTMLTPGTYETSFKFVGDELQLTNSDGTRILTREPSSDYVDANKEISQQQATETALTRKFLGEWYFDVFIWHFNDDGTGVIDVPEFSGDPAEQKEFTFSVVEDPTGTGDVNISITLPDGRLSMYHATFGNQSGGSVTLQPTLKGGQSIMLTRSFDVRNSPITDEIIDEGVALFESLTSFSGMGEMILEEIVKKK</sequence>
<organism evidence="2 3">
    <name type="scientific">Cohnella herbarum</name>
    <dbReference type="NCBI Taxonomy" id="2728023"/>
    <lineage>
        <taxon>Bacteria</taxon>
        <taxon>Bacillati</taxon>
        <taxon>Bacillota</taxon>
        <taxon>Bacilli</taxon>
        <taxon>Bacillales</taxon>
        <taxon>Paenibacillaceae</taxon>
        <taxon>Cohnella</taxon>
    </lineage>
</organism>
<reference evidence="2 3" key="1">
    <citation type="submission" date="2020-04" db="EMBL/GenBank/DDBJ databases">
        <title>Genome sequencing of novel species.</title>
        <authorList>
            <person name="Heo J."/>
            <person name="Kim S.-J."/>
            <person name="Kim J.-S."/>
            <person name="Hong S.-B."/>
            <person name="Kwon S.-W."/>
        </authorList>
    </citation>
    <scope>NUCLEOTIDE SEQUENCE [LARGE SCALE GENOMIC DNA]</scope>
    <source>
        <strain evidence="2 3">MFER-1</strain>
    </source>
</reference>
<feature type="chain" id="PRO_5030636784" evidence="1">
    <location>
        <begin position="33"/>
        <end position="323"/>
    </location>
</feature>
<accession>A0A7Z2VL71</accession>
<dbReference type="KEGG" id="cheb:HH215_18635"/>
<keyword evidence="3" id="KW-1185">Reference proteome</keyword>
<dbReference type="PROSITE" id="PS50194">
    <property type="entry name" value="FILAMIN_REPEAT"/>
    <property type="match status" value="1"/>
</dbReference>
<evidence type="ECO:0000256" key="1">
    <source>
        <dbReference type="SAM" id="SignalP"/>
    </source>
</evidence>
<dbReference type="PROSITE" id="PS51257">
    <property type="entry name" value="PROKAR_LIPOPROTEIN"/>
    <property type="match status" value="1"/>
</dbReference>
<proteinExistence type="predicted"/>